<dbReference type="AlphaFoldDB" id="A0A0E9PN98"/>
<evidence type="ECO:0000313" key="1">
    <source>
        <dbReference type="EMBL" id="JAH05565.1"/>
    </source>
</evidence>
<dbReference type="EMBL" id="GBXM01103012">
    <property type="protein sequence ID" value="JAH05565.1"/>
    <property type="molecule type" value="Transcribed_RNA"/>
</dbReference>
<organism evidence="1">
    <name type="scientific">Anguilla anguilla</name>
    <name type="common">European freshwater eel</name>
    <name type="synonym">Muraena anguilla</name>
    <dbReference type="NCBI Taxonomy" id="7936"/>
    <lineage>
        <taxon>Eukaryota</taxon>
        <taxon>Metazoa</taxon>
        <taxon>Chordata</taxon>
        <taxon>Craniata</taxon>
        <taxon>Vertebrata</taxon>
        <taxon>Euteleostomi</taxon>
        <taxon>Actinopterygii</taxon>
        <taxon>Neopterygii</taxon>
        <taxon>Teleostei</taxon>
        <taxon>Anguilliformes</taxon>
        <taxon>Anguillidae</taxon>
        <taxon>Anguilla</taxon>
    </lineage>
</organism>
<reference evidence="1" key="1">
    <citation type="submission" date="2014-11" db="EMBL/GenBank/DDBJ databases">
        <authorList>
            <person name="Amaro Gonzalez C."/>
        </authorList>
    </citation>
    <scope>NUCLEOTIDE SEQUENCE</scope>
</reference>
<proteinExistence type="predicted"/>
<protein>
    <submittedName>
        <fullName evidence="1">Uncharacterized protein</fullName>
    </submittedName>
</protein>
<accession>A0A0E9PN98</accession>
<sequence length="37" mass="4270">MRSLSLLERCFKIVFFTWRLGGYSKVGLRAVSHGHNC</sequence>
<reference evidence="1" key="2">
    <citation type="journal article" date="2015" name="Fish Shellfish Immunol.">
        <title>Early steps in the European eel (Anguilla anguilla)-Vibrio vulnificus interaction in the gills: Role of the RtxA13 toxin.</title>
        <authorList>
            <person name="Callol A."/>
            <person name="Pajuelo D."/>
            <person name="Ebbesson L."/>
            <person name="Teles M."/>
            <person name="MacKenzie S."/>
            <person name="Amaro C."/>
        </authorList>
    </citation>
    <scope>NUCLEOTIDE SEQUENCE</scope>
</reference>
<name>A0A0E9PN98_ANGAN</name>